<dbReference type="PANTHER" id="PTHR11785">
    <property type="entry name" value="AMINO ACID TRANSPORTER"/>
    <property type="match status" value="1"/>
</dbReference>
<feature type="transmembrane region" description="Helical" evidence="5">
    <location>
        <begin position="429"/>
        <end position="447"/>
    </location>
</feature>
<evidence type="ECO:0000313" key="7">
    <source>
        <dbReference type="Proteomes" id="UP001590951"/>
    </source>
</evidence>
<evidence type="ECO:0000256" key="3">
    <source>
        <dbReference type="ARBA" id="ARBA00022989"/>
    </source>
</evidence>
<accession>A0ABR4BCT6</accession>
<dbReference type="Gene3D" id="1.20.1740.10">
    <property type="entry name" value="Amino acid/polyamine transporter I"/>
    <property type="match status" value="1"/>
</dbReference>
<dbReference type="PANTHER" id="PTHR11785:SF382">
    <property type="entry name" value="LOW-AFFINITY METHIONINE PERMEASE"/>
    <property type="match status" value="1"/>
</dbReference>
<comment type="caution">
    <text evidence="6">The sequence shown here is derived from an EMBL/GenBank/DDBJ whole genome shotgun (WGS) entry which is preliminary data.</text>
</comment>
<proteinExistence type="predicted"/>
<dbReference type="InterPro" id="IPR002293">
    <property type="entry name" value="AA/rel_permease1"/>
</dbReference>
<feature type="transmembrane region" description="Helical" evidence="5">
    <location>
        <begin position="180"/>
        <end position="199"/>
    </location>
</feature>
<keyword evidence="7" id="KW-1185">Reference proteome</keyword>
<gene>
    <name evidence="6" type="ORF">ABVK25_006043</name>
</gene>
<feature type="transmembrane region" description="Helical" evidence="5">
    <location>
        <begin position="144"/>
        <end position="168"/>
    </location>
</feature>
<feature type="transmembrane region" description="Helical" evidence="5">
    <location>
        <begin position="306"/>
        <end position="330"/>
    </location>
</feature>
<comment type="subcellular location">
    <subcellularLocation>
        <location evidence="1">Membrane</location>
        <topology evidence="1">Multi-pass membrane protein</topology>
    </subcellularLocation>
</comment>
<feature type="transmembrane region" description="Helical" evidence="5">
    <location>
        <begin position="357"/>
        <end position="377"/>
    </location>
</feature>
<feature type="transmembrane region" description="Helical" evidence="5">
    <location>
        <begin position="540"/>
        <end position="562"/>
    </location>
</feature>
<feature type="transmembrane region" description="Helical" evidence="5">
    <location>
        <begin position="268"/>
        <end position="285"/>
    </location>
</feature>
<keyword evidence="4 5" id="KW-0472">Membrane</keyword>
<dbReference type="EMBL" id="JBHFEH010000019">
    <property type="protein sequence ID" value="KAL2053738.1"/>
    <property type="molecule type" value="Genomic_DNA"/>
</dbReference>
<feature type="transmembrane region" description="Helical" evidence="5">
    <location>
        <begin position="502"/>
        <end position="520"/>
    </location>
</feature>
<feature type="transmembrane region" description="Helical" evidence="5">
    <location>
        <begin position="211"/>
        <end position="232"/>
    </location>
</feature>
<evidence type="ECO:0000256" key="2">
    <source>
        <dbReference type="ARBA" id="ARBA00022692"/>
    </source>
</evidence>
<reference evidence="6 7" key="1">
    <citation type="submission" date="2024-09" db="EMBL/GenBank/DDBJ databases">
        <title>Rethinking Asexuality: The Enigmatic Case of Functional Sexual Genes in Lepraria (Stereocaulaceae).</title>
        <authorList>
            <person name="Doellman M."/>
            <person name="Sun Y."/>
            <person name="Barcenas-Pena A."/>
            <person name="Lumbsch H.T."/>
            <person name="Grewe F."/>
        </authorList>
    </citation>
    <scope>NUCLEOTIDE SEQUENCE [LARGE SCALE GENOMIC DNA]</scope>
    <source>
        <strain evidence="6 7">Grewe 0041</strain>
    </source>
</reference>
<sequence length="619" mass="67788">MPLEEDDQQRVDEAIRDAGIEGCTKLIVRNASESQKLGPATVICMILNRTFGSGIYVSPAIVLKSTGSVGLSLLLWSVGPIVSMSALLCWLELGLSIPKFEIPNTNSTDSHGESETIIENVPCNGGEKNYLEYIYKSPKFRTTCMYGVIYVTLGNLSGNAIAFGLYTMEAAGHTGQNDSAVRGLAVLCLTFACLLHALWRRGGILLNNLLAVVKVLMLLAVIIIGFAVSAGASFGNGPVHGETIDPNTHNTTSNFDTHTSFAHPSHDAANYANSLLFIVYTFSGYEQPFYVMSEGSRPKKIFAKSTMTALVLIAMLYILVNVSYLCAVSVDQRLDSDLDMATVFFREVFGNDLAPRVMSGLIAFSIFGNIVVMTFTASRVKQEIAKEGVVPFSLFFARSSTTPYAYLKERYFPPKLPGSQRSPPEQSPAAALLLHWIFSMLMIAAISSTNLNIAYTVLVALYSYVAIVLVRFFLASGLLYLRFVKGKSWTTSTGFKPWGGPTAAIIYSSVFGFLLVASFIPPSAGSPFSKANRGVDWYIVPSIGLGFLVLGYIYYLCFAYLIPRIRKEVLVVERHATIVKERGEWVQALETMEAIWVARSEPASTGKDGFRDDEGRYSR</sequence>
<dbReference type="InterPro" id="IPR050598">
    <property type="entry name" value="AminoAcid_Transporter"/>
</dbReference>
<evidence type="ECO:0000256" key="1">
    <source>
        <dbReference type="ARBA" id="ARBA00004141"/>
    </source>
</evidence>
<keyword evidence="3 5" id="KW-1133">Transmembrane helix</keyword>
<evidence type="ECO:0000256" key="5">
    <source>
        <dbReference type="SAM" id="Phobius"/>
    </source>
</evidence>
<evidence type="ECO:0000256" key="4">
    <source>
        <dbReference type="ARBA" id="ARBA00023136"/>
    </source>
</evidence>
<evidence type="ECO:0000313" key="6">
    <source>
        <dbReference type="EMBL" id="KAL2053738.1"/>
    </source>
</evidence>
<keyword evidence="2 5" id="KW-0812">Transmembrane</keyword>
<dbReference type="Pfam" id="PF13520">
    <property type="entry name" value="AA_permease_2"/>
    <property type="match status" value="1"/>
</dbReference>
<dbReference type="PIRSF" id="PIRSF006060">
    <property type="entry name" value="AA_transporter"/>
    <property type="match status" value="1"/>
</dbReference>
<organism evidence="6 7">
    <name type="scientific">Lepraria finkii</name>
    <dbReference type="NCBI Taxonomy" id="1340010"/>
    <lineage>
        <taxon>Eukaryota</taxon>
        <taxon>Fungi</taxon>
        <taxon>Dikarya</taxon>
        <taxon>Ascomycota</taxon>
        <taxon>Pezizomycotina</taxon>
        <taxon>Lecanoromycetes</taxon>
        <taxon>OSLEUM clade</taxon>
        <taxon>Lecanoromycetidae</taxon>
        <taxon>Lecanorales</taxon>
        <taxon>Lecanorineae</taxon>
        <taxon>Stereocaulaceae</taxon>
        <taxon>Lepraria</taxon>
    </lineage>
</organism>
<name>A0ABR4BCT6_9LECA</name>
<protein>
    <submittedName>
        <fullName evidence="6">Uncharacterized protein</fullName>
    </submittedName>
</protein>
<dbReference type="Proteomes" id="UP001590951">
    <property type="component" value="Unassembled WGS sequence"/>
</dbReference>
<feature type="transmembrane region" description="Helical" evidence="5">
    <location>
        <begin position="453"/>
        <end position="481"/>
    </location>
</feature>